<dbReference type="OrthoDB" id="5862062at2"/>
<feature type="transmembrane region" description="Helical" evidence="1">
    <location>
        <begin position="52"/>
        <end position="70"/>
    </location>
</feature>
<dbReference type="KEGG" id="meso:BSQ44_05910"/>
<keyword evidence="4" id="KW-1185">Reference proteome</keyword>
<dbReference type="AlphaFoldDB" id="A0A1L3SNR9"/>
<dbReference type="STRING" id="1670800.BSQ44_05910"/>
<organism evidence="3 4">
    <name type="scientific">Aquibium oceanicum</name>
    <dbReference type="NCBI Taxonomy" id="1670800"/>
    <lineage>
        <taxon>Bacteria</taxon>
        <taxon>Pseudomonadati</taxon>
        <taxon>Pseudomonadota</taxon>
        <taxon>Alphaproteobacteria</taxon>
        <taxon>Hyphomicrobiales</taxon>
        <taxon>Phyllobacteriaceae</taxon>
        <taxon>Aquibium</taxon>
    </lineage>
</organism>
<keyword evidence="1" id="KW-0472">Membrane</keyword>
<dbReference type="InterPro" id="IPR025424">
    <property type="entry name" value="YrhK_domain"/>
</dbReference>
<protein>
    <recommendedName>
        <fullName evidence="2">YrhK domain-containing protein</fullName>
    </recommendedName>
</protein>
<evidence type="ECO:0000313" key="3">
    <source>
        <dbReference type="EMBL" id="APH70962.1"/>
    </source>
</evidence>
<keyword evidence="1" id="KW-1133">Transmembrane helix</keyword>
<accession>A0A1L3SNR9</accession>
<keyword evidence="1" id="KW-0812">Transmembrane</keyword>
<dbReference type="RefSeq" id="WP_072602372.1">
    <property type="nucleotide sequence ID" value="NZ_CP018171.1"/>
</dbReference>
<feature type="transmembrane region" description="Helical" evidence="1">
    <location>
        <begin position="21"/>
        <end position="46"/>
    </location>
</feature>
<evidence type="ECO:0000313" key="4">
    <source>
        <dbReference type="Proteomes" id="UP000182840"/>
    </source>
</evidence>
<reference evidence="4" key="1">
    <citation type="submission" date="2016-11" db="EMBL/GenBank/DDBJ databases">
        <title>Mesorhizobium oceanicum sp. nov., isolated from deep seawater in South China Sea.</title>
        <authorList>
            <person name="Fu G.-Y."/>
        </authorList>
    </citation>
    <scope>NUCLEOTIDE SEQUENCE [LARGE SCALE GENOMIC DNA]</scope>
    <source>
        <strain evidence="4">B7</strain>
    </source>
</reference>
<dbReference type="EMBL" id="CP018171">
    <property type="protein sequence ID" value="APH70962.1"/>
    <property type="molecule type" value="Genomic_DNA"/>
</dbReference>
<proteinExistence type="predicted"/>
<evidence type="ECO:0000259" key="2">
    <source>
        <dbReference type="Pfam" id="PF14145"/>
    </source>
</evidence>
<sequence>MSFFDPRTRSRSHRNRKLYATYEIAYTAVDVIAALLFIVGSVLFFWQSLSIPATWCFLIGSIFFALKPTLRIVREFHMLAEGDYEDLEEGKG</sequence>
<name>A0A1L3SNR9_9HYPH</name>
<feature type="domain" description="YrhK" evidence="2">
    <location>
        <begin position="21"/>
        <end position="75"/>
    </location>
</feature>
<dbReference type="Proteomes" id="UP000182840">
    <property type="component" value="Chromosome"/>
</dbReference>
<gene>
    <name evidence="3" type="ORF">BSQ44_05910</name>
</gene>
<evidence type="ECO:0000256" key="1">
    <source>
        <dbReference type="SAM" id="Phobius"/>
    </source>
</evidence>
<dbReference type="Pfam" id="PF14145">
    <property type="entry name" value="YrhK"/>
    <property type="match status" value="1"/>
</dbReference>